<dbReference type="EMBL" id="JAWXXP010000001">
    <property type="protein sequence ID" value="MDX5990880.1"/>
    <property type="molecule type" value="Genomic_DNA"/>
</dbReference>
<dbReference type="Proteomes" id="UP001278050">
    <property type="component" value="Unassembled WGS sequence"/>
</dbReference>
<keyword evidence="1" id="KW-0732">Signal</keyword>
<evidence type="ECO:0000313" key="3">
    <source>
        <dbReference type="EMBL" id="SDE65430.1"/>
    </source>
</evidence>
<dbReference type="AlphaFoldDB" id="A0A1G7ENZ5"/>
<evidence type="ECO:0008006" key="6">
    <source>
        <dbReference type="Google" id="ProtNLM"/>
    </source>
</evidence>
<feature type="chain" id="PRO_5010325015" description="Fap system outer membrane protein" evidence="1">
    <location>
        <begin position="21"/>
        <end position="242"/>
    </location>
</feature>
<dbReference type="EMBL" id="FNAE01000003">
    <property type="protein sequence ID" value="SDE65430.1"/>
    <property type="molecule type" value="Genomic_DNA"/>
</dbReference>
<gene>
    <name evidence="3" type="ORF">SAMN05216575_103376</name>
    <name evidence="2" type="ORF">SIM71_02285</name>
</gene>
<accession>A0A1G7ENZ5</accession>
<keyword evidence="5" id="KW-1185">Reference proteome</keyword>
<evidence type="ECO:0000313" key="4">
    <source>
        <dbReference type="Proteomes" id="UP000182413"/>
    </source>
</evidence>
<evidence type="ECO:0000256" key="1">
    <source>
        <dbReference type="SAM" id="SignalP"/>
    </source>
</evidence>
<proteinExistence type="predicted"/>
<dbReference type="Proteomes" id="UP000182413">
    <property type="component" value="Unassembled WGS sequence"/>
</dbReference>
<evidence type="ECO:0000313" key="2">
    <source>
        <dbReference type="EMBL" id="MDX5990880.1"/>
    </source>
</evidence>
<feature type="signal peptide" evidence="1">
    <location>
        <begin position="1"/>
        <end position="20"/>
    </location>
</feature>
<reference evidence="3 4" key="1">
    <citation type="submission" date="2016-10" db="EMBL/GenBank/DDBJ databases">
        <authorList>
            <person name="de Groot N.N."/>
        </authorList>
    </citation>
    <scope>NUCLEOTIDE SEQUENCE [LARGE SCALE GENOMIC DNA]</scope>
    <source>
        <strain evidence="3 4">JCM 10630</strain>
    </source>
</reference>
<name>A0A1G7ENZ5_9GAMM</name>
<dbReference type="OrthoDB" id="5585636at2"/>
<evidence type="ECO:0000313" key="5">
    <source>
        <dbReference type="Proteomes" id="UP001278050"/>
    </source>
</evidence>
<organism evidence="3 4">
    <name type="scientific">Ectopseudomonas alcaliphila</name>
    <dbReference type="NCBI Taxonomy" id="101564"/>
    <lineage>
        <taxon>Bacteria</taxon>
        <taxon>Pseudomonadati</taxon>
        <taxon>Pseudomonadota</taxon>
        <taxon>Gammaproteobacteria</taxon>
        <taxon>Pseudomonadales</taxon>
        <taxon>Pseudomonadaceae</taxon>
        <taxon>Ectopseudomonas</taxon>
    </lineage>
</organism>
<reference evidence="2 5" key="2">
    <citation type="submission" date="2023-11" db="EMBL/GenBank/DDBJ databases">
        <title>MicrobeMod: A computational toolkit for identifying prokaryotic methylation and restriction-modification with nanopore sequencing.</title>
        <authorList>
            <person name="Crits-Christoph A."/>
            <person name="Kang S.C."/>
            <person name="Lee H."/>
            <person name="Ostrov N."/>
        </authorList>
    </citation>
    <scope>NUCLEOTIDE SEQUENCE [LARGE SCALE GENOMIC DNA]</scope>
    <source>
        <strain evidence="2 5">ATCC BAA-571</strain>
    </source>
</reference>
<dbReference type="RefSeq" id="WP_074678575.1">
    <property type="nucleotide sequence ID" value="NZ_CBCSET010000001.1"/>
</dbReference>
<protein>
    <recommendedName>
        <fullName evidence="6">Fap system outer membrane protein</fullName>
    </recommendedName>
</protein>
<sequence length="242" mass="24963">MKKRTWCLPALLALSLPLSASEIFRPTELSDSELAQLRGRYVLPDRIISFGVVMTSTWENAAGQVIGAQVGMSMSAGQPQPVLYAMPIEGAGNGGTVTAGNGQILGGAGLDSVRGIVQSVRVAGDGNQGENGMEIRISSGPSGDMPSGAQAWSNGQVWSNGAGTVRLSSQNGGLAIAIQASNGQGIANQQLGAGGMGQHSAIGGNLNTVRNLASLDIRLRDLSRSVDLRGCLDQLRVLNPTR</sequence>